<gene>
    <name evidence="2" type="ORF">SAMEA4029010_CIC11G00000003921</name>
</gene>
<dbReference type="AlphaFoldDB" id="A0A1L0BT59"/>
<keyword evidence="1" id="KW-1133">Transmembrane helix</keyword>
<keyword evidence="1" id="KW-0812">Transmembrane</keyword>
<keyword evidence="1" id="KW-0472">Membrane</keyword>
<evidence type="ECO:0000313" key="2">
    <source>
        <dbReference type="EMBL" id="SGZ54451.1"/>
    </source>
</evidence>
<dbReference type="Proteomes" id="UP000182334">
    <property type="component" value="Chromosome IV"/>
</dbReference>
<protein>
    <submittedName>
        <fullName evidence="2">CIC11C00000003921</fullName>
    </submittedName>
</protein>
<keyword evidence="3" id="KW-1185">Reference proteome</keyword>
<evidence type="ECO:0000256" key="1">
    <source>
        <dbReference type="SAM" id="Phobius"/>
    </source>
</evidence>
<dbReference type="EMBL" id="LT635759">
    <property type="protein sequence ID" value="SGZ54451.1"/>
    <property type="molecule type" value="Genomic_DNA"/>
</dbReference>
<reference evidence="2 3" key="1">
    <citation type="submission" date="2016-10" db="EMBL/GenBank/DDBJ databases">
        <authorList>
            <person name="de Groot N.N."/>
        </authorList>
    </citation>
    <scope>NUCLEOTIDE SEQUENCE [LARGE SCALE GENOMIC DNA]</scope>
    <source>
        <strain evidence="2 3">CBS 141442</strain>
    </source>
</reference>
<sequence length="141" mass="16141">MASMFPLSSSITKVEFMTTIDKPGFFSLIRRKQAVFYFGVDDTIEQAAEHAASNYPDTHSPPIFKELCVFFKNPDLFMDEIAVTDVQKKVHSIFSGNDTMIVSNDPKIFEVQLKQLIRLLCFNLLLLLLIAWVLYSFCFAE</sequence>
<organism evidence="2 3">
    <name type="scientific">Sungouiella intermedia</name>
    <dbReference type="NCBI Taxonomy" id="45354"/>
    <lineage>
        <taxon>Eukaryota</taxon>
        <taxon>Fungi</taxon>
        <taxon>Dikarya</taxon>
        <taxon>Ascomycota</taxon>
        <taxon>Saccharomycotina</taxon>
        <taxon>Pichiomycetes</taxon>
        <taxon>Metschnikowiaceae</taxon>
        <taxon>Sungouiella</taxon>
    </lineage>
</organism>
<evidence type="ECO:0000313" key="3">
    <source>
        <dbReference type="Proteomes" id="UP000182334"/>
    </source>
</evidence>
<proteinExistence type="predicted"/>
<name>A0A1L0BT59_9ASCO</name>
<accession>A0A1L0BT59</accession>
<feature type="transmembrane region" description="Helical" evidence="1">
    <location>
        <begin position="116"/>
        <end position="135"/>
    </location>
</feature>